<dbReference type="OrthoDB" id="686606at2759"/>
<name>A0A371F968_MUCPR</name>
<accession>A0A371F968</accession>
<evidence type="ECO:0000256" key="2">
    <source>
        <dbReference type="SAM" id="SignalP"/>
    </source>
</evidence>
<feature type="chain" id="PRO_5016844860" description="Retrotransposon gag domain-containing protein" evidence="2">
    <location>
        <begin position="24"/>
        <end position="381"/>
    </location>
</feature>
<feature type="non-terminal residue" evidence="4">
    <location>
        <position position="1"/>
    </location>
</feature>
<organism evidence="4 5">
    <name type="scientific">Mucuna pruriens</name>
    <name type="common">Velvet bean</name>
    <name type="synonym">Dolichos pruriens</name>
    <dbReference type="NCBI Taxonomy" id="157652"/>
    <lineage>
        <taxon>Eukaryota</taxon>
        <taxon>Viridiplantae</taxon>
        <taxon>Streptophyta</taxon>
        <taxon>Embryophyta</taxon>
        <taxon>Tracheophyta</taxon>
        <taxon>Spermatophyta</taxon>
        <taxon>Magnoliopsida</taxon>
        <taxon>eudicotyledons</taxon>
        <taxon>Gunneridae</taxon>
        <taxon>Pentapetalae</taxon>
        <taxon>rosids</taxon>
        <taxon>fabids</taxon>
        <taxon>Fabales</taxon>
        <taxon>Fabaceae</taxon>
        <taxon>Papilionoideae</taxon>
        <taxon>50 kb inversion clade</taxon>
        <taxon>NPAAA clade</taxon>
        <taxon>indigoferoid/millettioid clade</taxon>
        <taxon>Phaseoleae</taxon>
        <taxon>Mucuna</taxon>
    </lineage>
</organism>
<proteinExistence type="predicted"/>
<dbReference type="Pfam" id="PF03732">
    <property type="entry name" value="Retrotrans_gag"/>
    <property type="match status" value="1"/>
</dbReference>
<protein>
    <recommendedName>
        <fullName evidence="3">Retrotransposon gag domain-containing protein</fullName>
    </recommendedName>
</protein>
<feature type="signal peptide" evidence="2">
    <location>
        <begin position="1"/>
        <end position="23"/>
    </location>
</feature>
<reference evidence="4" key="1">
    <citation type="submission" date="2018-05" db="EMBL/GenBank/DDBJ databases">
        <title>Draft genome of Mucuna pruriens seed.</title>
        <authorList>
            <person name="Nnadi N.E."/>
            <person name="Vos R."/>
            <person name="Hasami M.H."/>
            <person name="Devisetty U.K."/>
            <person name="Aguiy J.C."/>
        </authorList>
    </citation>
    <scope>NUCLEOTIDE SEQUENCE [LARGE SCALE GENOMIC DNA]</scope>
    <source>
        <strain evidence="4">JCA_2017</strain>
    </source>
</reference>
<evidence type="ECO:0000313" key="5">
    <source>
        <dbReference type="Proteomes" id="UP000257109"/>
    </source>
</evidence>
<dbReference type="AlphaFoldDB" id="A0A371F968"/>
<dbReference type="InterPro" id="IPR005162">
    <property type="entry name" value="Retrotrans_gag_dom"/>
</dbReference>
<gene>
    <name evidence="4" type="ORF">CR513_45361</name>
</gene>
<dbReference type="PANTHER" id="PTHR33223:SF8">
    <property type="entry name" value="OS04G0172440 PROTEIN"/>
    <property type="match status" value="1"/>
</dbReference>
<comment type="caution">
    <text evidence="4">The sequence shown here is derived from an EMBL/GenBank/DDBJ whole genome shotgun (WGS) entry which is preliminary data.</text>
</comment>
<sequence length="381" mass="44160">MEGRNQFGLGFMGLCLVLDVDLPADFKTPKFDKYNRSSCLRAHLIDAYVYDDEILAHYFQDSLTRVALKWYVSLERGHVKTWRDLAETFLKQYKYNEDMAPDCSRLQNMVKREHEGFKEYARRWHELALPVQPPITEKEMAIVSIDTLSSPYYDKEVGSVAFSFVDLVVADERIELGIRRGKLTRANGSSRQRKKQGKVNISRVDDFLIAIDAIRAYVGVVVTLGPTQQGVSRPPRTLTLIPITYTELLPQLLEQKLVEIVPLKPLVRPYLRSYTPCHRKVLESKTQGPRSSGWWFSRFLRSTVERVKQPSPSPQRCDYQHDRQRKQGEGIALQENPKRFGLSYTGPIKRKRLGQKTQGMQWMQWNLRWGHHTLRSNCSNG</sequence>
<feature type="domain" description="Retrotransposon gag" evidence="3">
    <location>
        <begin position="61"/>
        <end position="133"/>
    </location>
</feature>
<keyword evidence="2" id="KW-0732">Signal</keyword>
<dbReference type="Proteomes" id="UP000257109">
    <property type="component" value="Unassembled WGS sequence"/>
</dbReference>
<dbReference type="PANTHER" id="PTHR33223">
    <property type="entry name" value="CCHC-TYPE DOMAIN-CONTAINING PROTEIN"/>
    <property type="match status" value="1"/>
</dbReference>
<evidence type="ECO:0000313" key="4">
    <source>
        <dbReference type="EMBL" id="RDX74836.1"/>
    </source>
</evidence>
<feature type="compositionally biased region" description="Basic and acidic residues" evidence="1">
    <location>
        <begin position="318"/>
        <end position="328"/>
    </location>
</feature>
<evidence type="ECO:0000259" key="3">
    <source>
        <dbReference type="Pfam" id="PF03732"/>
    </source>
</evidence>
<keyword evidence="5" id="KW-1185">Reference proteome</keyword>
<dbReference type="EMBL" id="QJKJ01010039">
    <property type="protein sequence ID" value="RDX74836.1"/>
    <property type="molecule type" value="Genomic_DNA"/>
</dbReference>
<evidence type="ECO:0000256" key="1">
    <source>
        <dbReference type="SAM" id="MobiDB-lite"/>
    </source>
</evidence>
<feature type="region of interest" description="Disordered" evidence="1">
    <location>
        <begin position="308"/>
        <end position="332"/>
    </location>
</feature>